<comment type="caution">
    <text evidence="12">The sequence shown here is derived from an EMBL/GenBank/DDBJ whole genome shotgun (WGS) entry which is preliminary data.</text>
</comment>
<proteinExistence type="inferred from homology"/>
<evidence type="ECO:0000256" key="10">
    <source>
        <dbReference type="RuleBase" id="RU368030"/>
    </source>
</evidence>
<comment type="PTM">
    <text evidence="10">Cleaved by prepilin peptidase.</text>
</comment>
<comment type="subunit">
    <text evidence="10">Type II secretion is composed of four main components: the outer membrane complex, the inner membrane complex, the cytoplasmic secretion ATPase and the periplasm-spanning pseudopilus.</text>
</comment>
<evidence type="ECO:0000256" key="9">
    <source>
        <dbReference type="ARBA" id="ARBA00023136"/>
    </source>
</evidence>
<evidence type="ECO:0000259" key="11">
    <source>
        <dbReference type="Pfam" id="PF02501"/>
    </source>
</evidence>
<keyword evidence="9" id="KW-0472">Membrane</keyword>
<evidence type="ECO:0000256" key="6">
    <source>
        <dbReference type="ARBA" id="ARBA00022519"/>
    </source>
</evidence>
<keyword evidence="7" id="KW-0812">Transmembrane</keyword>
<feature type="domain" description="Type II secretion system protein GspI C-terminal" evidence="11">
    <location>
        <begin position="42"/>
        <end position="117"/>
    </location>
</feature>
<evidence type="ECO:0000256" key="4">
    <source>
        <dbReference type="ARBA" id="ARBA00022475"/>
    </source>
</evidence>
<keyword evidence="4" id="KW-1003">Cell membrane</keyword>
<comment type="subcellular location">
    <subcellularLocation>
        <location evidence="2 10">Cell inner membrane</location>
        <topology evidence="2 10">Single-pass membrane protein</topology>
    </subcellularLocation>
</comment>
<dbReference type="Pfam" id="PF07963">
    <property type="entry name" value="N_methyl"/>
    <property type="match status" value="1"/>
</dbReference>
<dbReference type="InterPro" id="IPR010052">
    <property type="entry name" value="T2SS_protein-GspI"/>
</dbReference>
<evidence type="ECO:0000256" key="1">
    <source>
        <dbReference type="ARBA" id="ARBA00003161"/>
    </source>
</evidence>
<keyword evidence="13" id="KW-1185">Reference proteome</keyword>
<protein>
    <recommendedName>
        <fullName evidence="10">Type II secretion system protein I</fullName>
        <shortName evidence="10">T2SS minor pseudopilin I</shortName>
    </recommendedName>
</protein>
<evidence type="ECO:0000256" key="5">
    <source>
        <dbReference type="ARBA" id="ARBA00022481"/>
    </source>
</evidence>
<dbReference type="InterPro" id="IPR012902">
    <property type="entry name" value="N_methyl_site"/>
</dbReference>
<organism evidence="12 13">
    <name type="scientific">Buttiauxella gaviniae</name>
    <dbReference type="NCBI Taxonomy" id="82990"/>
    <lineage>
        <taxon>Bacteria</taxon>
        <taxon>Pseudomonadati</taxon>
        <taxon>Pseudomonadota</taxon>
        <taxon>Gammaproteobacteria</taxon>
        <taxon>Enterobacterales</taxon>
        <taxon>Enterobacteriaceae</taxon>
        <taxon>Buttiauxella</taxon>
    </lineage>
</organism>
<comment type="similarity">
    <text evidence="3 10">Belongs to the GSP I family.</text>
</comment>
<dbReference type="PANTHER" id="PTHR38779:SF2">
    <property type="entry name" value="TYPE II SECRETION SYSTEM PROTEIN I-RELATED"/>
    <property type="match status" value="1"/>
</dbReference>
<name>A0ABV3NST1_9ENTR</name>
<keyword evidence="6 10" id="KW-0997">Cell inner membrane</keyword>
<evidence type="ECO:0000256" key="3">
    <source>
        <dbReference type="ARBA" id="ARBA00008358"/>
    </source>
</evidence>
<evidence type="ECO:0000313" key="12">
    <source>
        <dbReference type="EMBL" id="MEW7312591.1"/>
    </source>
</evidence>
<dbReference type="Pfam" id="PF02501">
    <property type="entry name" value="T2SSI"/>
    <property type="match status" value="1"/>
</dbReference>
<reference evidence="12 13" key="1">
    <citation type="submission" date="2024-07" db="EMBL/GenBank/DDBJ databases">
        <authorList>
            <person name="Wang L."/>
        </authorList>
    </citation>
    <scope>NUCLEOTIDE SEQUENCE [LARGE SCALE GENOMIC DNA]</scope>
    <source>
        <strain evidence="12 13">WL359</strain>
    </source>
</reference>
<dbReference type="EMBL" id="JBFMVT010000002">
    <property type="protein sequence ID" value="MEW7312591.1"/>
    <property type="molecule type" value="Genomic_DNA"/>
</dbReference>
<dbReference type="InterPro" id="IPR045584">
    <property type="entry name" value="Pilin-like"/>
</dbReference>
<keyword evidence="8" id="KW-1133">Transmembrane helix</keyword>
<dbReference type="PANTHER" id="PTHR38779">
    <property type="entry name" value="TYPE II SECRETION SYSTEM PROTEIN I-RELATED"/>
    <property type="match status" value="1"/>
</dbReference>
<dbReference type="InterPro" id="IPR003413">
    <property type="entry name" value="T2SS_GspI_C"/>
</dbReference>
<dbReference type="Proteomes" id="UP001555342">
    <property type="component" value="Unassembled WGS sequence"/>
</dbReference>
<accession>A0ABV3NST1</accession>
<dbReference type="NCBIfam" id="TIGR02532">
    <property type="entry name" value="IV_pilin_GFxxxE"/>
    <property type="match status" value="1"/>
</dbReference>
<evidence type="ECO:0000313" key="13">
    <source>
        <dbReference type="Proteomes" id="UP001555342"/>
    </source>
</evidence>
<sequence length="126" mass="13664">MATKQSGMTLLEVLLALSIFAAASMALMSAIGGQTNATMRISERALAGWIADNYLSEQELLSLPVSAENDKQQGAVEMASQSWNWASAVSLDERTGMHQQTIQVFQSNGQFYTLSRYSPVVVSSNK</sequence>
<evidence type="ECO:0000256" key="8">
    <source>
        <dbReference type="ARBA" id="ARBA00022989"/>
    </source>
</evidence>
<gene>
    <name evidence="12" type="primary">gspI</name>
    <name evidence="12" type="ORF">AB1E22_07690</name>
</gene>
<dbReference type="NCBIfam" id="TIGR01707">
    <property type="entry name" value="gspI"/>
    <property type="match status" value="1"/>
</dbReference>
<dbReference type="SUPFAM" id="SSF54523">
    <property type="entry name" value="Pili subunits"/>
    <property type="match status" value="1"/>
</dbReference>
<keyword evidence="5 10" id="KW-0488">Methylation</keyword>
<dbReference type="RefSeq" id="WP_367594793.1">
    <property type="nucleotide sequence ID" value="NZ_JBFMVT010000002.1"/>
</dbReference>
<dbReference type="PROSITE" id="PS00409">
    <property type="entry name" value="PROKAR_NTER_METHYL"/>
    <property type="match status" value="1"/>
</dbReference>
<dbReference type="Gene3D" id="3.30.1300.30">
    <property type="entry name" value="GSPII I/J protein-like"/>
    <property type="match status" value="1"/>
</dbReference>
<comment type="function">
    <text evidence="1">Component of the type II secretion system required for the energy-dependent secretion of extracellular factors such as proteases and toxins from the periplasm. Part of the pseudopilus tip complex that is critical for the recognition and binding of secretion substrates.</text>
</comment>
<evidence type="ECO:0000256" key="2">
    <source>
        <dbReference type="ARBA" id="ARBA00004377"/>
    </source>
</evidence>
<evidence type="ECO:0000256" key="7">
    <source>
        <dbReference type="ARBA" id="ARBA00022692"/>
    </source>
</evidence>